<reference evidence="11" key="1">
    <citation type="submission" date="2021-10" db="EMBL/GenBank/DDBJ databases">
        <authorList>
            <person name="Criscuolo A."/>
        </authorList>
    </citation>
    <scope>NUCLEOTIDE SEQUENCE</scope>
    <source>
        <strain evidence="11">CIP111885</strain>
    </source>
</reference>
<keyword evidence="7" id="KW-0238">DNA-binding</keyword>
<protein>
    <submittedName>
        <fullName evidence="11">RNA polymerase sigma-54 factor</fullName>
    </submittedName>
</protein>
<evidence type="ECO:0000256" key="2">
    <source>
        <dbReference type="ARBA" id="ARBA00022478"/>
    </source>
</evidence>
<evidence type="ECO:0000256" key="8">
    <source>
        <dbReference type="ARBA" id="ARBA00023163"/>
    </source>
</evidence>
<comment type="similarity">
    <text evidence="1">Belongs to the sigma-54 factor family.</text>
</comment>
<evidence type="ECO:0000256" key="3">
    <source>
        <dbReference type="ARBA" id="ARBA00022679"/>
    </source>
</evidence>
<dbReference type="Pfam" id="PF04963">
    <property type="entry name" value="Sigma54_CBD"/>
    <property type="match status" value="1"/>
</dbReference>
<dbReference type="NCBIfam" id="TIGR02395">
    <property type="entry name" value="rpoN_sigma"/>
    <property type="match status" value="1"/>
</dbReference>
<evidence type="ECO:0000256" key="1">
    <source>
        <dbReference type="ARBA" id="ARBA00008798"/>
    </source>
</evidence>
<dbReference type="PANTHER" id="PTHR32248">
    <property type="entry name" value="RNA POLYMERASE SIGMA-54 FACTOR"/>
    <property type="match status" value="1"/>
</dbReference>
<dbReference type="PROSITE" id="PS00718">
    <property type="entry name" value="SIGMA54_2"/>
    <property type="match status" value="1"/>
</dbReference>
<dbReference type="GO" id="GO:0006352">
    <property type="term" value="P:DNA-templated transcription initiation"/>
    <property type="evidence" value="ECO:0007669"/>
    <property type="project" value="InterPro"/>
</dbReference>
<sequence length="440" mass="50994">MDFNQGLFQQQTLKLTMTQELSQAIALLQYSTQELAAFLESKAQENPLIHIDSTVVPVNPLADRKRKRNATSTMIQNDWLEQIGENKKSLTEHVISQIPINEEFKPLHQAFTHLIEFLDENGYISIEHSELTKRYTTEQIEACLQHLQAMEPAGIGARSLQECLLIQLKRLPEPNNMAIRLVENHFQPFAEKKWKELASKLQISLVEIQSAFDLLQTLDPRPGSKYFSEQTSFIVPDVVVIWDGHDYTIKIFDELLPRVSFNDGFYQQYAQADDKQVARYMDQQFQNYQWLQKSLEQRKETLQRVALKIVEKQPDFFRKGPTNLKPMIMREVAEELEIHESTVSRAVREKYVQTPFGIFELKSFFTSTIQTTSDDSTSSTQVKNAITKLVENENKLKPLSDQDIVEILKNNEGMVISRRTVAKYRDQLGIASSSKRRRYE</sequence>
<dbReference type="GO" id="GO:0016779">
    <property type="term" value="F:nucleotidyltransferase activity"/>
    <property type="evidence" value="ECO:0007669"/>
    <property type="project" value="UniProtKB-KW"/>
</dbReference>
<evidence type="ECO:0000256" key="5">
    <source>
        <dbReference type="ARBA" id="ARBA00023015"/>
    </source>
</evidence>
<dbReference type="EMBL" id="CAKJTG010000010">
    <property type="protein sequence ID" value="CAG9608410.1"/>
    <property type="molecule type" value="Genomic_DNA"/>
</dbReference>
<dbReference type="PRINTS" id="PR00045">
    <property type="entry name" value="SIGMA54FCT"/>
</dbReference>
<evidence type="ECO:0000256" key="4">
    <source>
        <dbReference type="ARBA" id="ARBA00022695"/>
    </source>
</evidence>
<dbReference type="AlphaFoldDB" id="A0A9C7GA18"/>
<feature type="domain" description="RNA polymerase sigma factor 54 DNA-binding" evidence="9">
    <location>
        <begin position="279"/>
        <end position="438"/>
    </location>
</feature>
<dbReference type="InterPro" id="IPR038709">
    <property type="entry name" value="RpoN_core-bd_sf"/>
</dbReference>
<dbReference type="Proteomes" id="UP000789845">
    <property type="component" value="Unassembled WGS sequence"/>
</dbReference>
<dbReference type="Gene3D" id="1.10.10.1330">
    <property type="entry name" value="RNA polymerase sigma-54 factor, core-binding domain"/>
    <property type="match status" value="1"/>
</dbReference>
<dbReference type="GO" id="GO:0001216">
    <property type="term" value="F:DNA-binding transcription activator activity"/>
    <property type="evidence" value="ECO:0007669"/>
    <property type="project" value="InterPro"/>
</dbReference>
<keyword evidence="2" id="KW-0240">DNA-directed RNA polymerase</keyword>
<comment type="caution">
    <text evidence="11">The sequence shown here is derived from an EMBL/GenBank/DDBJ whole genome shotgun (WGS) entry which is preliminary data.</text>
</comment>
<evidence type="ECO:0000313" key="11">
    <source>
        <dbReference type="EMBL" id="CAG9608410.1"/>
    </source>
</evidence>
<dbReference type="RefSeq" id="WP_230496655.1">
    <property type="nucleotide sequence ID" value="NZ_CAKJTG010000010.1"/>
</dbReference>
<evidence type="ECO:0000256" key="6">
    <source>
        <dbReference type="ARBA" id="ARBA00023082"/>
    </source>
</evidence>
<keyword evidence="6" id="KW-0731">Sigma factor</keyword>
<feature type="domain" description="RNA polymerase sigma factor 54 core-binding" evidence="10">
    <location>
        <begin position="80"/>
        <end position="263"/>
    </location>
</feature>
<dbReference type="GO" id="GO:0016987">
    <property type="term" value="F:sigma factor activity"/>
    <property type="evidence" value="ECO:0007669"/>
    <property type="project" value="UniProtKB-KW"/>
</dbReference>
<dbReference type="PIRSF" id="PIRSF000774">
    <property type="entry name" value="RpoN"/>
    <property type="match status" value="1"/>
</dbReference>
<organism evidence="11 12">
    <name type="scientific">Pseudoneobacillus rhizosphaerae</name>
    <dbReference type="NCBI Taxonomy" id="2880968"/>
    <lineage>
        <taxon>Bacteria</taxon>
        <taxon>Bacillati</taxon>
        <taxon>Bacillota</taxon>
        <taxon>Bacilli</taxon>
        <taxon>Bacillales</taxon>
        <taxon>Bacillaceae</taxon>
        <taxon>Pseudoneobacillus</taxon>
    </lineage>
</organism>
<keyword evidence="4" id="KW-0548">Nucleotidyltransferase</keyword>
<keyword evidence="3" id="KW-0808">Transferase</keyword>
<dbReference type="Gene3D" id="1.10.10.60">
    <property type="entry name" value="Homeodomain-like"/>
    <property type="match status" value="1"/>
</dbReference>
<dbReference type="PANTHER" id="PTHR32248:SF4">
    <property type="entry name" value="RNA POLYMERASE SIGMA-54 FACTOR"/>
    <property type="match status" value="1"/>
</dbReference>
<accession>A0A9C7GA18</accession>
<keyword evidence="12" id="KW-1185">Reference proteome</keyword>
<evidence type="ECO:0000313" key="12">
    <source>
        <dbReference type="Proteomes" id="UP000789845"/>
    </source>
</evidence>
<dbReference type="PROSITE" id="PS00717">
    <property type="entry name" value="SIGMA54_1"/>
    <property type="match status" value="1"/>
</dbReference>
<name>A0A9C7GA18_9BACI</name>
<proteinExistence type="inferred from homology"/>
<keyword evidence="5" id="KW-0805">Transcription regulation</keyword>
<dbReference type="Pfam" id="PF04552">
    <property type="entry name" value="Sigma54_DBD"/>
    <property type="match status" value="1"/>
</dbReference>
<dbReference type="InterPro" id="IPR007634">
    <property type="entry name" value="RNA_pol_sigma_54_DNA-bd"/>
</dbReference>
<dbReference type="Pfam" id="PF00309">
    <property type="entry name" value="Sigma54_AID"/>
    <property type="match status" value="1"/>
</dbReference>
<dbReference type="InterPro" id="IPR000394">
    <property type="entry name" value="RNA_pol_sigma_54"/>
</dbReference>
<dbReference type="InterPro" id="IPR007046">
    <property type="entry name" value="RNA_pol_sigma_54_core-bd"/>
</dbReference>
<dbReference type="GO" id="GO:0003677">
    <property type="term" value="F:DNA binding"/>
    <property type="evidence" value="ECO:0007669"/>
    <property type="project" value="UniProtKB-KW"/>
</dbReference>
<evidence type="ECO:0000259" key="10">
    <source>
        <dbReference type="Pfam" id="PF04963"/>
    </source>
</evidence>
<keyword evidence="8" id="KW-0804">Transcription</keyword>
<gene>
    <name evidence="11" type="primary">rpoN</name>
    <name evidence="11" type="ORF">NEOCIP111885_02103</name>
</gene>
<dbReference type="GO" id="GO:0000428">
    <property type="term" value="C:DNA-directed RNA polymerase complex"/>
    <property type="evidence" value="ECO:0007669"/>
    <property type="project" value="UniProtKB-KW"/>
</dbReference>
<dbReference type="PROSITE" id="PS50044">
    <property type="entry name" value="SIGMA54_3"/>
    <property type="match status" value="1"/>
</dbReference>
<evidence type="ECO:0000259" key="9">
    <source>
        <dbReference type="Pfam" id="PF04552"/>
    </source>
</evidence>
<evidence type="ECO:0000256" key="7">
    <source>
        <dbReference type="ARBA" id="ARBA00023125"/>
    </source>
</evidence>